<comment type="caution">
    <text evidence="2">The sequence shown here is derived from an EMBL/GenBank/DDBJ whole genome shotgun (WGS) entry which is preliminary data.</text>
</comment>
<sequence>MIYLNEEMQEKLNIYIKQYNQKYTKCLIRGLEIPIDGRPEELVRQMFLHFLIKESGLFPDKINIKVESNNHDIEIYKKQKNEKFKPYQNPLIIVEVKREDVNLQNYYNQIQRYLINSGCNIGILYNYHEIIIFIRKSNQFEIYYPENLRKIKELILQADSSIDDDLLEFENAQNGNSQSFVYLINKYAKYTNHTVAFKLKHQLSAIDGYLFNVKENKIEYKMCGKYSQKYQTFDSQDFEKLIYIIY</sequence>
<dbReference type="AlphaFoldDB" id="A0A951PVB8"/>
<evidence type="ECO:0000313" key="3">
    <source>
        <dbReference type="Proteomes" id="UP000715781"/>
    </source>
</evidence>
<name>A0A951PVB8_9NOST</name>
<accession>A0A951PVB8</accession>
<protein>
    <submittedName>
        <fullName evidence="2">Type I restriction enzyme HsdR N-terminal domain-containing protein</fullName>
    </submittedName>
</protein>
<gene>
    <name evidence="2" type="ORF">KME32_06905</name>
</gene>
<dbReference type="Proteomes" id="UP000715781">
    <property type="component" value="Unassembled WGS sequence"/>
</dbReference>
<evidence type="ECO:0000313" key="2">
    <source>
        <dbReference type="EMBL" id="MBW4560879.1"/>
    </source>
</evidence>
<organism evidence="2 3">
    <name type="scientific">Mojavia pulchra JT2-VF2</name>
    <dbReference type="NCBI Taxonomy" id="287848"/>
    <lineage>
        <taxon>Bacteria</taxon>
        <taxon>Bacillati</taxon>
        <taxon>Cyanobacteriota</taxon>
        <taxon>Cyanophyceae</taxon>
        <taxon>Nostocales</taxon>
        <taxon>Nostocaceae</taxon>
    </lineage>
</organism>
<dbReference type="InterPro" id="IPR029464">
    <property type="entry name" value="HSDR_N"/>
</dbReference>
<evidence type="ECO:0000259" key="1">
    <source>
        <dbReference type="Pfam" id="PF13588"/>
    </source>
</evidence>
<proteinExistence type="predicted"/>
<feature type="domain" description="Type I restriction enzyme R protein N-terminal" evidence="1">
    <location>
        <begin position="39"/>
        <end position="139"/>
    </location>
</feature>
<reference evidence="2" key="2">
    <citation type="journal article" date="2022" name="Microbiol. Resour. Announc.">
        <title>Metagenome Sequencing to Explore Phylogenomics of Terrestrial Cyanobacteria.</title>
        <authorList>
            <person name="Ward R.D."/>
            <person name="Stajich J.E."/>
            <person name="Johansen J.R."/>
            <person name="Huntemann M."/>
            <person name="Clum A."/>
            <person name="Foster B."/>
            <person name="Foster B."/>
            <person name="Roux S."/>
            <person name="Palaniappan K."/>
            <person name="Varghese N."/>
            <person name="Mukherjee S."/>
            <person name="Reddy T.B.K."/>
            <person name="Daum C."/>
            <person name="Copeland A."/>
            <person name="Chen I.A."/>
            <person name="Ivanova N.N."/>
            <person name="Kyrpides N.C."/>
            <person name="Shapiro N."/>
            <person name="Eloe-Fadrosh E.A."/>
            <person name="Pietrasiak N."/>
        </authorList>
    </citation>
    <scope>NUCLEOTIDE SEQUENCE</scope>
    <source>
        <strain evidence="2">JT2-VF2</strain>
    </source>
</reference>
<reference evidence="2" key="1">
    <citation type="submission" date="2021-05" db="EMBL/GenBank/DDBJ databases">
        <authorList>
            <person name="Pietrasiak N."/>
            <person name="Ward R."/>
            <person name="Stajich J.E."/>
            <person name="Kurbessoian T."/>
        </authorList>
    </citation>
    <scope>NUCLEOTIDE SEQUENCE</scope>
    <source>
        <strain evidence="2">JT2-VF2</strain>
    </source>
</reference>
<dbReference type="Pfam" id="PF13588">
    <property type="entry name" value="HSDR_N_2"/>
    <property type="match status" value="1"/>
</dbReference>
<dbReference type="EMBL" id="JAHHHN010000003">
    <property type="protein sequence ID" value="MBW4560879.1"/>
    <property type="molecule type" value="Genomic_DNA"/>
</dbReference>